<feature type="compositionally biased region" description="Polar residues" evidence="1">
    <location>
        <begin position="148"/>
        <end position="160"/>
    </location>
</feature>
<feature type="chain" id="PRO_5023056382" description="Translation initiation factor IF-2" evidence="2">
    <location>
        <begin position="21"/>
        <end position="192"/>
    </location>
</feature>
<name>A0A5C6F5W7_9BACT</name>
<evidence type="ECO:0000313" key="3">
    <source>
        <dbReference type="EMBL" id="TWU55827.1"/>
    </source>
</evidence>
<dbReference type="Proteomes" id="UP000317977">
    <property type="component" value="Unassembled WGS sequence"/>
</dbReference>
<feature type="region of interest" description="Disordered" evidence="1">
    <location>
        <begin position="67"/>
        <end position="192"/>
    </location>
</feature>
<sequence length="192" mass="20474" precursor="true">MCIRFLVACCLLSPAAVVSAQVSPGGACDGDCQHSHPPTGSAFGGDNPDPWSSRMYGDVYGARAQAGYGAPQQSQPMQNQAMGMPPYDQSRSSQPVHRRHSHSGSCRHGGGHGSWPGAQNGGRYGYQYSESGRNPGVPPLGFAAPGNPLQSPSDRQQIEQPSLPPAFPQASPQVYRQQRQPTPANRSSYWNI</sequence>
<reference evidence="3 4" key="1">
    <citation type="submission" date="2019-02" db="EMBL/GenBank/DDBJ databases">
        <title>Deep-cultivation of Planctomycetes and their phenomic and genomic characterization uncovers novel biology.</title>
        <authorList>
            <person name="Wiegand S."/>
            <person name="Jogler M."/>
            <person name="Boedeker C."/>
            <person name="Pinto D."/>
            <person name="Vollmers J."/>
            <person name="Rivas-Marin E."/>
            <person name="Kohn T."/>
            <person name="Peeters S.H."/>
            <person name="Heuer A."/>
            <person name="Rast P."/>
            <person name="Oberbeckmann S."/>
            <person name="Bunk B."/>
            <person name="Jeske O."/>
            <person name="Meyerdierks A."/>
            <person name="Storesund J.E."/>
            <person name="Kallscheuer N."/>
            <person name="Luecker S."/>
            <person name="Lage O.M."/>
            <person name="Pohl T."/>
            <person name="Merkel B.J."/>
            <person name="Hornburger P."/>
            <person name="Mueller R.-W."/>
            <person name="Bruemmer F."/>
            <person name="Labrenz M."/>
            <person name="Spormann A.M."/>
            <person name="Op Den Camp H."/>
            <person name="Overmann J."/>
            <person name="Amann R."/>
            <person name="Jetten M.S.M."/>
            <person name="Mascher T."/>
            <person name="Medema M.H."/>
            <person name="Devos D.P."/>
            <person name="Kaster A.-K."/>
            <person name="Ovreas L."/>
            <person name="Rohde M."/>
            <person name="Galperin M.Y."/>
            <person name="Jogler C."/>
        </authorList>
    </citation>
    <scope>NUCLEOTIDE SEQUENCE [LARGE SCALE GENOMIC DNA]</scope>
    <source>
        <strain evidence="3 4">Poly59</strain>
    </source>
</reference>
<dbReference type="AlphaFoldDB" id="A0A5C6F5W7"/>
<evidence type="ECO:0000256" key="2">
    <source>
        <dbReference type="SAM" id="SignalP"/>
    </source>
</evidence>
<accession>A0A5C6F5W7</accession>
<feature type="compositionally biased region" description="Gly residues" evidence="1">
    <location>
        <begin position="107"/>
        <end position="124"/>
    </location>
</feature>
<keyword evidence="4" id="KW-1185">Reference proteome</keyword>
<keyword evidence="2" id="KW-0732">Signal</keyword>
<feature type="compositionally biased region" description="Polar residues" evidence="1">
    <location>
        <begin position="170"/>
        <end position="192"/>
    </location>
</feature>
<protein>
    <recommendedName>
        <fullName evidence="5">Translation initiation factor IF-2</fullName>
    </recommendedName>
</protein>
<dbReference type="RefSeq" id="WP_146533950.1">
    <property type="nucleotide sequence ID" value="NZ_SJPX01000002.1"/>
</dbReference>
<comment type="caution">
    <text evidence="3">The sequence shown here is derived from an EMBL/GenBank/DDBJ whole genome shotgun (WGS) entry which is preliminary data.</text>
</comment>
<proteinExistence type="predicted"/>
<gene>
    <name evidence="3" type="ORF">Poly59_21300</name>
</gene>
<evidence type="ECO:0000256" key="1">
    <source>
        <dbReference type="SAM" id="MobiDB-lite"/>
    </source>
</evidence>
<organism evidence="3 4">
    <name type="scientific">Rubripirellula reticaptiva</name>
    <dbReference type="NCBI Taxonomy" id="2528013"/>
    <lineage>
        <taxon>Bacteria</taxon>
        <taxon>Pseudomonadati</taxon>
        <taxon>Planctomycetota</taxon>
        <taxon>Planctomycetia</taxon>
        <taxon>Pirellulales</taxon>
        <taxon>Pirellulaceae</taxon>
        <taxon>Rubripirellula</taxon>
    </lineage>
</organism>
<feature type="compositionally biased region" description="Polar residues" evidence="1">
    <location>
        <begin position="71"/>
        <end position="81"/>
    </location>
</feature>
<evidence type="ECO:0000313" key="4">
    <source>
        <dbReference type="Proteomes" id="UP000317977"/>
    </source>
</evidence>
<evidence type="ECO:0008006" key="5">
    <source>
        <dbReference type="Google" id="ProtNLM"/>
    </source>
</evidence>
<feature type="signal peptide" evidence="2">
    <location>
        <begin position="1"/>
        <end position="20"/>
    </location>
</feature>
<dbReference type="EMBL" id="SJPX01000002">
    <property type="protein sequence ID" value="TWU55827.1"/>
    <property type="molecule type" value="Genomic_DNA"/>
</dbReference>